<dbReference type="InParanoid" id="G2YIH8"/>
<proteinExistence type="predicted"/>
<dbReference type="HOGENOM" id="CLU_1570394_0_0_1"/>
<evidence type="ECO:0000313" key="1">
    <source>
        <dbReference type="EMBL" id="CCD51515.1"/>
    </source>
</evidence>
<dbReference type="Proteomes" id="UP000008177">
    <property type="component" value="Unplaced contigs"/>
</dbReference>
<reference evidence="2" key="1">
    <citation type="journal article" date="2011" name="PLoS Genet.">
        <title>Genomic analysis of the necrotrophic fungal pathogens Sclerotinia sclerotiorum and Botrytis cinerea.</title>
        <authorList>
            <person name="Amselem J."/>
            <person name="Cuomo C.A."/>
            <person name="van Kan J.A."/>
            <person name="Viaud M."/>
            <person name="Benito E.P."/>
            <person name="Couloux A."/>
            <person name="Coutinho P.M."/>
            <person name="de Vries R.P."/>
            <person name="Dyer P.S."/>
            <person name="Fillinger S."/>
            <person name="Fournier E."/>
            <person name="Gout L."/>
            <person name="Hahn M."/>
            <person name="Kohn L."/>
            <person name="Lapalu N."/>
            <person name="Plummer K.M."/>
            <person name="Pradier J.M."/>
            <person name="Quevillon E."/>
            <person name="Sharon A."/>
            <person name="Simon A."/>
            <person name="ten Have A."/>
            <person name="Tudzynski B."/>
            <person name="Tudzynski P."/>
            <person name="Wincker P."/>
            <person name="Andrew M."/>
            <person name="Anthouard V."/>
            <person name="Beever R.E."/>
            <person name="Beffa R."/>
            <person name="Benoit I."/>
            <person name="Bouzid O."/>
            <person name="Brault B."/>
            <person name="Chen Z."/>
            <person name="Choquer M."/>
            <person name="Collemare J."/>
            <person name="Cotton P."/>
            <person name="Danchin E.G."/>
            <person name="Da Silva C."/>
            <person name="Gautier A."/>
            <person name="Giraud C."/>
            <person name="Giraud T."/>
            <person name="Gonzalez C."/>
            <person name="Grossetete S."/>
            <person name="Guldener U."/>
            <person name="Henrissat B."/>
            <person name="Howlett B.J."/>
            <person name="Kodira C."/>
            <person name="Kretschmer M."/>
            <person name="Lappartient A."/>
            <person name="Leroch M."/>
            <person name="Levis C."/>
            <person name="Mauceli E."/>
            <person name="Neuveglise C."/>
            <person name="Oeser B."/>
            <person name="Pearson M."/>
            <person name="Poulain J."/>
            <person name="Poussereau N."/>
            <person name="Quesneville H."/>
            <person name="Rascle C."/>
            <person name="Schumacher J."/>
            <person name="Segurens B."/>
            <person name="Sexton A."/>
            <person name="Silva E."/>
            <person name="Sirven C."/>
            <person name="Soanes D.M."/>
            <person name="Talbot N.J."/>
            <person name="Templeton M."/>
            <person name="Yandava C."/>
            <person name="Yarden O."/>
            <person name="Zeng Q."/>
            <person name="Rollins J.A."/>
            <person name="Lebrun M.H."/>
            <person name="Dickman M."/>
        </authorList>
    </citation>
    <scope>NUCLEOTIDE SEQUENCE [LARGE SCALE GENOMIC DNA]</scope>
    <source>
        <strain evidence="2">T4</strain>
    </source>
</reference>
<dbReference type="AlphaFoldDB" id="G2YIH8"/>
<evidence type="ECO:0000313" key="2">
    <source>
        <dbReference type="Proteomes" id="UP000008177"/>
    </source>
</evidence>
<gene>
    <name evidence="1" type="ORF">BofuT4_P018210.1</name>
</gene>
<organism evidence="1 2">
    <name type="scientific">Botryotinia fuckeliana (strain T4)</name>
    <name type="common">Noble rot fungus</name>
    <name type="synonym">Botrytis cinerea</name>
    <dbReference type="NCBI Taxonomy" id="999810"/>
    <lineage>
        <taxon>Eukaryota</taxon>
        <taxon>Fungi</taxon>
        <taxon>Dikarya</taxon>
        <taxon>Ascomycota</taxon>
        <taxon>Pezizomycotina</taxon>
        <taxon>Leotiomycetes</taxon>
        <taxon>Helotiales</taxon>
        <taxon>Sclerotiniaceae</taxon>
        <taxon>Botrytis</taxon>
    </lineage>
</organism>
<name>G2YIH8_BOTF4</name>
<dbReference type="EMBL" id="FQ790337">
    <property type="protein sequence ID" value="CCD51515.1"/>
    <property type="molecule type" value="Genomic_DNA"/>
</dbReference>
<sequence length="170" mass="19677">MEDPRVNDEIIAWKSRMIAKTTNNVAMLNKRLKNGVQEGGSTNANGEFRGCSLQLHRAKSIVPAYHFRNFGDISWYRGHSYESQDAYTSTRKLRCMQILGEQTDERYDRLNRHLYRVQRLGCNLKTDMCILCGTSDTKHFFEKSISPITVTFERDTSVNIFRNLLTSSEI</sequence>
<accession>G2YIH8</accession>
<protein>
    <submittedName>
        <fullName evidence="1">Uncharacterized protein</fullName>
    </submittedName>
</protein>